<evidence type="ECO:0000256" key="1">
    <source>
        <dbReference type="ARBA" id="ARBA00004141"/>
    </source>
</evidence>
<organism evidence="11 12">
    <name type="scientific">Clitoria ternatea</name>
    <name type="common">Butterfly pea</name>
    <dbReference type="NCBI Taxonomy" id="43366"/>
    <lineage>
        <taxon>Eukaryota</taxon>
        <taxon>Viridiplantae</taxon>
        <taxon>Streptophyta</taxon>
        <taxon>Embryophyta</taxon>
        <taxon>Tracheophyta</taxon>
        <taxon>Spermatophyta</taxon>
        <taxon>Magnoliopsida</taxon>
        <taxon>eudicotyledons</taxon>
        <taxon>Gunneridae</taxon>
        <taxon>Pentapetalae</taxon>
        <taxon>rosids</taxon>
        <taxon>fabids</taxon>
        <taxon>Fabales</taxon>
        <taxon>Fabaceae</taxon>
        <taxon>Papilionoideae</taxon>
        <taxon>50 kb inversion clade</taxon>
        <taxon>NPAAA clade</taxon>
        <taxon>indigoferoid/millettioid clade</taxon>
        <taxon>Phaseoleae</taxon>
        <taxon>Clitoria</taxon>
    </lineage>
</organism>
<dbReference type="InterPro" id="IPR017871">
    <property type="entry name" value="ABC_transporter-like_CS"/>
</dbReference>
<keyword evidence="12" id="KW-1185">Reference proteome</keyword>
<gene>
    <name evidence="11" type="ORF">RJT34_00270</name>
</gene>
<dbReference type="PROSITE" id="PS00211">
    <property type="entry name" value="ABC_TRANSPORTER_1"/>
    <property type="match status" value="1"/>
</dbReference>
<feature type="compositionally biased region" description="Polar residues" evidence="8">
    <location>
        <begin position="21"/>
        <end position="30"/>
    </location>
</feature>
<keyword evidence="4" id="KW-0547">Nucleotide-binding</keyword>
<evidence type="ECO:0000256" key="4">
    <source>
        <dbReference type="ARBA" id="ARBA00022741"/>
    </source>
</evidence>
<dbReference type="InterPro" id="IPR050352">
    <property type="entry name" value="ABCG_transporters"/>
</dbReference>
<keyword evidence="6 9" id="KW-1133">Transmembrane helix</keyword>
<feature type="transmembrane region" description="Helical" evidence="9">
    <location>
        <begin position="494"/>
        <end position="518"/>
    </location>
</feature>
<comment type="caution">
    <text evidence="11">The sequence shown here is derived from an EMBL/GenBank/DDBJ whole genome shotgun (WGS) entry which is preliminary data.</text>
</comment>
<evidence type="ECO:0000256" key="3">
    <source>
        <dbReference type="ARBA" id="ARBA00022692"/>
    </source>
</evidence>
<dbReference type="InterPro" id="IPR003439">
    <property type="entry name" value="ABC_transporter-like_ATP-bd"/>
</dbReference>
<accession>A0AAN9KGI3</accession>
<dbReference type="GO" id="GO:0005524">
    <property type="term" value="F:ATP binding"/>
    <property type="evidence" value="ECO:0007669"/>
    <property type="project" value="UniProtKB-KW"/>
</dbReference>
<sequence>MVTTCLKPPRLSTTEDDSVILFSTSNSPEDSLTPSSSFNNSPPPPLHHFKLSVRNLSYTLHPNKYSHFPFSQKPKPVTILNSVSFVAKSSEIVAVVGPSGTGKSTLLRIIAGRVKDKDFDAKSISINDHPMTSPTQLRKICGFVAQEDNLLPMLTVKETLMFSAKFRLKEMTPSERELRVESLLQELGLFHVADSFVGDEENRGISGGERKRVSIGVDMIHNPPILVLDEPTSGLDSTSALQVIELLSSMVKAKQRTVVLSIHQPSYRILQYISKFLILSHGSLVHNGSLELLEETICKLGFQIPMQLNALEFSMEIISRMENYSTSKYDHNEEKGPLWPEEENGGVQLQPQDNKKNFGSLCYLYLIEILFLCSRFWKVIYRTKQLFLARTMQALVGGFGLGSVFIKVRKDEGGIAERLGLFAFSLSFLLSSTVEALPIYLQERSVVMKEASRGAYRISSYIIANTFVFLPFLFIVSILFAVPVYWLVGLNPSLSAFTFFTFVVWLIVLMAGSLVLFLSAISPDFISGNSLICTVLGAFFLFSGYFIPKESIPKYWLFMYYVSLYRYPLDALLTNEYWNVRDHCFSHQIESSQCLITGFDVLKGRGIEKDNRWMNVGVMLGFFVLYRVFCWIILARKASNTTI</sequence>
<dbReference type="FunFam" id="3.40.50.300:FF:001409">
    <property type="entry name" value="ABC transporter G family member 23"/>
    <property type="match status" value="1"/>
</dbReference>
<keyword evidence="7 9" id="KW-0472">Membrane</keyword>
<dbReference type="Pfam" id="PF00005">
    <property type="entry name" value="ABC_tran"/>
    <property type="match status" value="1"/>
</dbReference>
<feature type="compositionally biased region" description="Low complexity" evidence="8">
    <location>
        <begin position="31"/>
        <end position="40"/>
    </location>
</feature>
<feature type="region of interest" description="Disordered" evidence="8">
    <location>
        <begin position="17"/>
        <end position="43"/>
    </location>
</feature>
<reference evidence="11 12" key="1">
    <citation type="submission" date="2024-01" db="EMBL/GenBank/DDBJ databases">
        <title>The genomes of 5 underutilized Papilionoideae crops provide insights into root nodulation and disease resistance.</title>
        <authorList>
            <person name="Yuan L."/>
        </authorList>
    </citation>
    <scope>NUCLEOTIDE SEQUENCE [LARGE SCALE GENOMIC DNA]</scope>
    <source>
        <strain evidence="11">LY-2023</strain>
        <tissue evidence="11">Leaf</tissue>
    </source>
</reference>
<dbReference type="Gene3D" id="3.40.50.300">
    <property type="entry name" value="P-loop containing nucleotide triphosphate hydrolases"/>
    <property type="match status" value="1"/>
</dbReference>
<protein>
    <recommendedName>
        <fullName evidence="10">ABC transporter domain-containing protein</fullName>
    </recommendedName>
</protein>
<evidence type="ECO:0000256" key="6">
    <source>
        <dbReference type="ARBA" id="ARBA00022989"/>
    </source>
</evidence>
<feature type="transmembrane region" description="Helical" evidence="9">
    <location>
        <begin position="420"/>
        <end position="441"/>
    </location>
</feature>
<keyword evidence="3 9" id="KW-0812">Transmembrane</keyword>
<evidence type="ECO:0000256" key="2">
    <source>
        <dbReference type="ARBA" id="ARBA00022448"/>
    </source>
</evidence>
<evidence type="ECO:0000313" key="11">
    <source>
        <dbReference type="EMBL" id="KAK7316649.1"/>
    </source>
</evidence>
<feature type="transmembrane region" description="Helical" evidence="9">
    <location>
        <begin position="525"/>
        <end position="547"/>
    </location>
</feature>
<feature type="transmembrane region" description="Helical" evidence="9">
    <location>
        <begin position="358"/>
        <end position="377"/>
    </location>
</feature>
<comment type="subcellular location">
    <subcellularLocation>
        <location evidence="1">Membrane</location>
        <topology evidence="1">Multi-pass membrane protein</topology>
    </subcellularLocation>
</comment>
<evidence type="ECO:0000313" key="12">
    <source>
        <dbReference type="Proteomes" id="UP001359559"/>
    </source>
</evidence>
<feature type="domain" description="ABC transporter" evidence="10">
    <location>
        <begin position="51"/>
        <end position="306"/>
    </location>
</feature>
<name>A0AAN9KGI3_CLITE</name>
<dbReference type="SMART" id="SM00382">
    <property type="entry name" value="AAA"/>
    <property type="match status" value="1"/>
</dbReference>
<keyword evidence="5" id="KW-0067">ATP-binding</keyword>
<dbReference type="Proteomes" id="UP001359559">
    <property type="component" value="Unassembled WGS sequence"/>
</dbReference>
<dbReference type="InterPro" id="IPR027417">
    <property type="entry name" value="P-loop_NTPase"/>
</dbReference>
<dbReference type="InterPro" id="IPR003593">
    <property type="entry name" value="AAA+_ATPase"/>
</dbReference>
<dbReference type="AlphaFoldDB" id="A0AAN9KGI3"/>
<dbReference type="PROSITE" id="PS50893">
    <property type="entry name" value="ABC_TRANSPORTER_2"/>
    <property type="match status" value="1"/>
</dbReference>
<feature type="transmembrane region" description="Helical" evidence="9">
    <location>
        <begin position="613"/>
        <end position="634"/>
    </location>
</feature>
<dbReference type="GO" id="GO:0016887">
    <property type="term" value="F:ATP hydrolysis activity"/>
    <property type="evidence" value="ECO:0007669"/>
    <property type="project" value="InterPro"/>
</dbReference>
<dbReference type="InterPro" id="IPR013525">
    <property type="entry name" value="ABC2_TM"/>
</dbReference>
<proteinExistence type="predicted"/>
<feature type="transmembrane region" description="Helical" evidence="9">
    <location>
        <begin position="389"/>
        <end position="408"/>
    </location>
</feature>
<dbReference type="SUPFAM" id="SSF52540">
    <property type="entry name" value="P-loop containing nucleoside triphosphate hydrolases"/>
    <property type="match status" value="1"/>
</dbReference>
<evidence type="ECO:0000256" key="5">
    <source>
        <dbReference type="ARBA" id="ARBA00022840"/>
    </source>
</evidence>
<keyword evidence="2" id="KW-0813">Transport</keyword>
<dbReference type="PANTHER" id="PTHR48041:SF51">
    <property type="entry name" value="ABC TRANSPORTER G FAMILY MEMBER 23"/>
    <property type="match status" value="1"/>
</dbReference>
<dbReference type="PANTHER" id="PTHR48041">
    <property type="entry name" value="ABC TRANSPORTER G FAMILY MEMBER 28"/>
    <property type="match status" value="1"/>
</dbReference>
<dbReference type="Pfam" id="PF01061">
    <property type="entry name" value="ABC2_membrane"/>
    <property type="match status" value="1"/>
</dbReference>
<dbReference type="GO" id="GO:0140359">
    <property type="term" value="F:ABC-type transporter activity"/>
    <property type="evidence" value="ECO:0007669"/>
    <property type="project" value="InterPro"/>
</dbReference>
<dbReference type="EMBL" id="JAYKXN010000001">
    <property type="protein sequence ID" value="KAK7316649.1"/>
    <property type="molecule type" value="Genomic_DNA"/>
</dbReference>
<feature type="transmembrane region" description="Helical" evidence="9">
    <location>
        <begin position="462"/>
        <end position="488"/>
    </location>
</feature>
<evidence type="ECO:0000256" key="8">
    <source>
        <dbReference type="SAM" id="MobiDB-lite"/>
    </source>
</evidence>
<evidence type="ECO:0000259" key="10">
    <source>
        <dbReference type="PROSITE" id="PS50893"/>
    </source>
</evidence>
<dbReference type="GO" id="GO:0016020">
    <property type="term" value="C:membrane"/>
    <property type="evidence" value="ECO:0007669"/>
    <property type="project" value="UniProtKB-SubCell"/>
</dbReference>
<evidence type="ECO:0000256" key="7">
    <source>
        <dbReference type="ARBA" id="ARBA00023136"/>
    </source>
</evidence>
<evidence type="ECO:0000256" key="9">
    <source>
        <dbReference type="SAM" id="Phobius"/>
    </source>
</evidence>